<evidence type="ECO:0000256" key="3">
    <source>
        <dbReference type="ARBA" id="ARBA00022490"/>
    </source>
</evidence>
<keyword evidence="10" id="KW-1185">Reference proteome</keyword>
<comment type="subunit">
    <text evidence="9">Microtubule inner protein component of sperm flagellar doublet microtubules.</text>
</comment>
<dbReference type="RefSeq" id="XP_033809020.1">
    <property type="nucleotide sequence ID" value="XM_033953129.1"/>
</dbReference>
<dbReference type="Proteomes" id="UP000515159">
    <property type="component" value="Chromosome 7"/>
</dbReference>
<keyword evidence="8" id="KW-0966">Cell projection</keyword>
<evidence type="ECO:0000256" key="6">
    <source>
        <dbReference type="ARBA" id="ARBA00023069"/>
    </source>
</evidence>
<keyword evidence="7" id="KW-0206">Cytoskeleton</keyword>
<comment type="similarity">
    <text evidence="2">Belongs to the RIB43A family.</text>
</comment>
<proteinExistence type="inferred from homology"/>
<dbReference type="OrthoDB" id="429119at2759"/>
<comment type="subcellular location">
    <subcellularLocation>
        <location evidence="1">Cytoplasm</location>
        <location evidence="1">Cytoskeleton</location>
        <location evidence="1">Flagellum axoneme</location>
    </subcellularLocation>
</comment>
<gene>
    <name evidence="11" type="primary">RIBC2</name>
</gene>
<dbReference type="InterPro" id="IPR008805">
    <property type="entry name" value="RIB43A"/>
</dbReference>
<keyword evidence="3" id="KW-0963">Cytoplasm</keyword>
<dbReference type="KEGG" id="gsh:117364176"/>
<dbReference type="AlphaFoldDB" id="A0A6P8RTS7"/>
<evidence type="ECO:0000256" key="9">
    <source>
        <dbReference type="ARBA" id="ARBA00046435"/>
    </source>
</evidence>
<accession>A0A6P8RTS7</accession>
<keyword evidence="4" id="KW-0282">Flagellum</keyword>
<sequence>MYKLDLPVDRKEAAFLERKRNAELQRQNRIFDCKTRTIGIEKDALDIQINDREIQKETEKTRHELYATQMLQNDKIACLLEDRQANDIRNLNKAIDEFRLRYQNPETRREFDLSDPDALKKSLPARLNDRDPRCTVSGLQKLLGEDLSQEQRKKFQQEQLREWSLQQQSDLEKAQADQKFAEDLYYKNRTKLDERAMELQRMEKESRRAVCLATKDYNIAQVLELAEKKMLEKQQEDEDNKVEISNLLQGDFLSENPEQASSSFGPHRVITDRWKGMRQEQLMEITSIQQQQVLEKMRLKEEELQRDAQWNRERVQAARAMTLLERQQKRVNHELRKAQDHTNLELADAHKARKRYYDKEVYSNAPTAQYFMQFNTTSR</sequence>
<dbReference type="GeneID" id="117364176"/>
<evidence type="ECO:0000313" key="10">
    <source>
        <dbReference type="Proteomes" id="UP000515159"/>
    </source>
</evidence>
<dbReference type="CTD" id="26150"/>
<evidence type="ECO:0000256" key="1">
    <source>
        <dbReference type="ARBA" id="ARBA00004611"/>
    </source>
</evidence>
<organism evidence="10 11">
    <name type="scientific">Geotrypetes seraphini</name>
    <name type="common">Gaboon caecilian</name>
    <name type="synonym">Caecilia seraphini</name>
    <dbReference type="NCBI Taxonomy" id="260995"/>
    <lineage>
        <taxon>Eukaryota</taxon>
        <taxon>Metazoa</taxon>
        <taxon>Chordata</taxon>
        <taxon>Craniata</taxon>
        <taxon>Vertebrata</taxon>
        <taxon>Euteleostomi</taxon>
        <taxon>Amphibia</taxon>
        <taxon>Gymnophiona</taxon>
        <taxon>Geotrypetes</taxon>
    </lineage>
</organism>
<evidence type="ECO:0000313" key="11">
    <source>
        <dbReference type="RefSeq" id="XP_033809020.1"/>
    </source>
</evidence>
<dbReference type="Pfam" id="PF05914">
    <property type="entry name" value="RIB43A"/>
    <property type="match status" value="1"/>
</dbReference>
<keyword evidence="6" id="KW-0969">Cilium</keyword>
<dbReference type="PANTHER" id="PTHR14517:SF10">
    <property type="entry name" value="RIB43A-LIKE WITH COILED-COILS PROTEIN 2"/>
    <property type="match status" value="1"/>
</dbReference>
<name>A0A6P8RTS7_GEOSA</name>
<evidence type="ECO:0000256" key="8">
    <source>
        <dbReference type="ARBA" id="ARBA00023273"/>
    </source>
</evidence>
<protein>
    <submittedName>
        <fullName evidence="11">RIB43A-like with coiled-coils protein 2 isoform X1</fullName>
    </submittedName>
</protein>
<dbReference type="PANTHER" id="PTHR14517">
    <property type="entry name" value="RIB43A-RELATED"/>
    <property type="match status" value="1"/>
</dbReference>
<evidence type="ECO:0000256" key="4">
    <source>
        <dbReference type="ARBA" id="ARBA00022846"/>
    </source>
</evidence>
<dbReference type="FunCoup" id="A0A6P8RTS7">
    <property type="interactions" value="236"/>
</dbReference>
<keyword evidence="5" id="KW-0175">Coiled coil</keyword>
<dbReference type="InParanoid" id="A0A6P8RTS7"/>
<reference evidence="11" key="1">
    <citation type="submission" date="2025-08" db="UniProtKB">
        <authorList>
            <consortium name="RefSeq"/>
        </authorList>
    </citation>
    <scope>IDENTIFICATION</scope>
</reference>
<evidence type="ECO:0000256" key="5">
    <source>
        <dbReference type="ARBA" id="ARBA00023054"/>
    </source>
</evidence>
<evidence type="ECO:0000256" key="2">
    <source>
        <dbReference type="ARBA" id="ARBA00006875"/>
    </source>
</evidence>
<evidence type="ECO:0000256" key="7">
    <source>
        <dbReference type="ARBA" id="ARBA00023212"/>
    </source>
</evidence>